<dbReference type="Pfam" id="PF02470">
    <property type="entry name" value="MlaD"/>
    <property type="match status" value="1"/>
</dbReference>
<protein>
    <recommendedName>
        <fullName evidence="2">Mce/MlaD domain-containing protein</fullName>
    </recommendedName>
</protein>
<evidence type="ECO:0000259" key="2">
    <source>
        <dbReference type="Pfam" id="PF02470"/>
    </source>
</evidence>
<organism evidence="3">
    <name type="scientific">uncultured Desulfobacteraceae bacterium</name>
    <dbReference type="NCBI Taxonomy" id="218296"/>
    <lineage>
        <taxon>Bacteria</taxon>
        <taxon>Pseudomonadati</taxon>
        <taxon>Thermodesulfobacteriota</taxon>
        <taxon>Desulfobacteria</taxon>
        <taxon>Desulfobacterales</taxon>
        <taxon>Desulfobacteraceae</taxon>
        <taxon>environmental samples</taxon>
    </lineage>
</organism>
<proteinExistence type="predicted"/>
<sequence length="300" mass="33518">MSLAKTHFRVGLFLFLGGVLAVSGVIWIGAAHYFDRGRLYECYFDESVQGLGKDSPVKYRGVAIGRVKSIGVAPDGNLIRVVMQIESQLQNGGDDVAAQLKSVGITGIMFIELDRKSPEDPKNCPDFSFPTRHPVIVTRPSGIKKLAEGIDSVIRRFMELDLKGVSESVKESLDVLNQNVKDARIKEISLDIRDSFSRVREILKDEKWDRIMISMEDMASSLAEFSKTSQNAVKSGERLLKNTDAGFASLQRRLVAAARNLEISASNLNSLIEMLKDQPSRVIFSRPPPERRFEKKEDSR</sequence>
<accession>A0A484HJF5</accession>
<dbReference type="AlphaFoldDB" id="A0A484HJF5"/>
<name>A0A484HJF5_9BACT</name>
<evidence type="ECO:0000313" key="3">
    <source>
        <dbReference type="EMBL" id="VEN74368.1"/>
    </source>
</evidence>
<keyword evidence="1" id="KW-1133">Transmembrane helix</keyword>
<feature type="transmembrane region" description="Helical" evidence="1">
    <location>
        <begin position="12"/>
        <end position="34"/>
    </location>
</feature>
<keyword evidence="1" id="KW-0812">Transmembrane</keyword>
<dbReference type="PANTHER" id="PTHR36698">
    <property type="entry name" value="BLL5892 PROTEIN"/>
    <property type="match status" value="1"/>
</dbReference>
<keyword evidence="1" id="KW-0472">Membrane</keyword>
<feature type="domain" description="Mce/MlaD" evidence="2">
    <location>
        <begin position="38"/>
        <end position="114"/>
    </location>
</feature>
<dbReference type="InterPro" id="IPR003399">
    <property type="entry name" value="Mce/MlaD"/>
</dbReference>
<dbReference type="EMBL" id="CAACVI010000023">
    <property type="protein sequence ID" value="VEN74368.1"/>
    <property type="molecule type" value="Genomic_DNA"/>
</dbReference>
<gene>
    <name evidence="3" type="ORF">EPICR_30305</name>
</gene>
<reference evidence="3" key="1">
    <citation type="submission" date="2019-01" db="EMBL/GenBank/DDBJ databases">
        <authorList>
            <consortium name="Genoscope - CEA"/>
            <person name="William W."/>
        </authorList>
    </citation>
    <scope>NUCLEOTIDE SEQUENCE</scope>
    <source>
        <strain evidence="3">CR-1</strain>
    </source>
</reference>
<evidence type="ECO:0000256" key="1">
    <source>
        <dbReference type="SAM" id="Phobius"/>
    </source>
</evidence>
<dbReference type="PANTHER" id="PTHR36698:SF2">
    <property type="entry name" value="MCE_MLAD DOMAIN-CONTAINING PROTEIN"/>
    <property type="match status" value="1"/>
</dbReference>